<organism evidence="4 5">
    <name type="scientific">Mycena sanguinolenta</name>
    <dbReference type="NCBI Taxonomy" id="230812"/>
    <lineage>
        <taxon>Eukaryota</taxon>
        <taxon>Fungi</taxon>
        <taxon>Dikarya</taxon>
        <taxon>Basidiomycota</taxon>
        <taxon>Agaricomycotina</taxon>
        <taxon>Agaricomycetes</taxon>
        <taxon>Agaricomycetidae</taxon>
        <taxon>Agaricales</taxon>
        <taxon>Marasmiineae</taxon>
        <taxon>Mycenaceae</taxon>
        <taxon>Mycena</taxon>
    </lineage>
</organism>
<feature type="domain" description="L-tryptophan decarboxylase PsiD-like" evidence="3">
    <location>
        <begin position="60"/>
        <end position="191"/>
    </location>
</feature>
<evidence type="ECO:0000313" key="4">
    <source>
        <dbReference type="EMBL" id="KAF7367535.1"/>
    </source>
</evidence>
<evidence type="ECO:0000256" key="2">
    <source>
        <dbReference type="ARBA" id="ARBA00023239"/>
    </source>
</evidence>
<proteinExistence type="predicted"/>
<sequence length="425" mass="46789">MSHTQYNRPQHAPFSVKHHKAKLVHYGGWLPASSETYEAFFSQLTDKVSPRHAKALGHTPAVMEFADAIKAPSDYEPKMIDLFNQIFIQASSQNKIKDFEWLLHMLDIIVVQPPGFVIARGDDGNPIGEPIGVPIYIVFDLLGNTTAAYDLFRRPAFNVAMKNLLNSWGKYLEGPDSNKTLTDQEGGVVQQAGHGSINRGYRSWDEFFVREIQSSARPMHTSHDPAIDAGIIISACESTVLRIEHHVKLHDQFWLKGMKYSLYDMLAGHDTGGLRRRPISGTITKALVLPGTYYAVLPDDGAEEGDPDLEPGAPYGAMIRSQPWLTQSSTRALIFIKSPNPKIGMVCFIGVGMAEVSTCGLSVQAGQEVKKGDELGMFHFGGSTHALLFGPQTKITFNDLIVDPNTGKVHVNTHIKVLSALANVN</sequence>
<keyword evidence="5" id="KW-1185">Reference proteome</keyword>
<dbReference type="PANTHER" id="PTHR10067:SF9">
    <property type="entry name" value="PHOSPHATIDYLSERINE DECARBOXYLASE FAMILY PROTEIN (AFU_ORTHOLOGUE AFUA_7G01730)"/>
    <property type="match status" value="1"/>
</dbReference>
<keyword evidence="2" id="KW-0456">Lyase</keyword>
<dbReference type="InterPro" id="IPR003817">
    <property type="entry name" value="PS_Dcarbxylase"/>
</dbReference>
<gene>
    <name evidence="4" type="ORF">MSAN_00816500</name>
</gene>
<evidence type="ECO:0000313" key="5">
    <source>
        <dbReference type="Proteomes" id="UP000623467"/>
    </source>
</evidence>
<dbReference type="EMBL" id="JACAZH010000005">
    <property type="protein sequence ID" value="KAF7367535.1"/>
    <property type="molecule type" value="Genomic_DNA"/>
</dbReference>
<name>A0A8H6Z1C2_9AGAR</name>
<accession>A0A8H6Z1C2</accession>
<dbReference type="AlphaFoldDB" id="A0A8H6Z1C2"/>
<protein>
    <submittedName>
        <fullName evidence="4">Phosphatidylserine decarboxylase</fullName>
    </submittedName>
</protein>
<dbReference type="GO" id="GO:0004609">
    <property type="term" value="F:phosphatidylserine decarboxylase activity"/>
    <property type="evidence" value="ECO:0007669"/>
    <property type="project" value="InterPro"/>
</dbReference>
<evidence type="ECO:0000259" key="3">
    <source>
        <dbReference type="Pfam" id="PF12588"/>
    </source>
</evidence>
<dbReference type="PANTHER" id="PTHR10067">
    <property type="entry name" value="PHOSPHATIDYLSERINE DECARBOXYLASE"/>
    <property type="match status" value="1"/>
</dbReference>
<evidence type="ECO:0000256" key="1">
    <source>
        <dbReference type="ARBA" id="ARBA00022793"/>
    </source>
</evidence>
<dbReference type="Pfam" id="PF12588">
    <property type="entry name" value="PSDC"/>
    <property type="match status" value="1"/>
</dbReference>
<dbReference type="Proteomes" id="UP000623467">
    <property type="component" value="Unassembled WGS sequence"/>
</dbReference>
<dbReference type="OrthoDB" id="5973539at2759"/>
<reference evidence="4" key="1">
    <citation type="submission" date="2020-05" db="EMBL/GenBank/DDBJ databases">
        <title>Mycena genomes resolve the evolution of fungal bioluminescence.</title>
        <authorList>
            <person name="Tsai I.J."/>
        </authorList>
    </citation>
    <scope>NUCLEOTIDE SEQUENCE</scope>
    <source>
        <strain evidence="4">160909Yilan</strain>
    </source>
</reference>
<comment type="caution">
    <text evidence="4">The sequence shown here is derived from an EMBL/GenBank/DDBJ whole genome shotgun (WGS) entry which is preliminary data.</text>
</comment>
<dbReference type="InterPro" id="IPR022237">
    <property type="entry name" value="PsiD-like"/>
</dbReference>
<keyword evidence="1" id="KW-0210">Decarboxylase</keyword>
<dbReference type="GO" id="GO:0006646">
    <property type="term" value="P:phosphatidylethanolamine biosynthetic process"/>
    <property type="evidence" value="ECO:0007669"/>
    <property type="project" value="TreeGrafter"/>
</dbReference>
<dbReference type="GO" id="GO:0005739">
    <property type="term" value="C:mitochondrion"/>
    <property type="evidence" value="ECO:0007669"/>
    <property type="project" value="TreeGrafter"/>
</dbReference>
<dbReference type="Pfam" id="PF02666">
    <property type="entry name" value="PS_Dcarbxylase"/>
    <property type="match status" value="1"/>
</dbReference>